<accession>A0A1I4S9R3</accession>
<dbReference type="InterPro" id="IPR049191">
    <property type="entry name" value="SutA_RBD"/>
</dbReference>
<dbReference type="RefSeq" id="WP_177197258.1">
    <property type="nucleotide sequence ID" value="NZ_FOUI01000009.1"/>
</dbReference>
<dbReference type="Proteomes" id="UP000243629">
    <property type="component" value="Unassembled WGS sequence"/>
</dbReference>
<evidence type="ECO:0000313" key="4">
    <source>
        <dbReference type="Proteomes" id="UP000243629"/>
    </source>
</evidence>
<dbReference type="Pfam" id="PF20661">
    <property type="entry name" value="SutA-RBD"/>
    <property type="match status" value="1"/>
</dbReference>
<sequence>MSTRTSPAKRKADAAVTSSNAITQQIDSFLASGGEIQKIPNGVSGQTWPAPRPTRGAR</sequence>
<feature type="domain" description="Transcriptional regulator SutA RNAP-binding" evidence="2">
    <location>
        <begin position="15"/>
        <end position="47"/>
    </location>
</feature>
<reference evidence="4" key="1">
    <citation type="submission" date="2016-10" db="EMBL/GenBank/DDBJ databases">
        <authorList>
            <person name="Varghese N."/>
            <person name="Submissions S."/>
        </authorList>
    </citation>
    <scope>NUCLEOTIDE SEQUENCE [LARGE SCALE GENOMIC DNA]</scope>
    <source>
        <strain evidence="4">DSM 24213</strain>
    </source>
</reference>
<protein>
    <recommendedName>
        <fullName evidence="2">Transcriptional regulator SutA RNAP-binding domain-containing protein</fullName>
    </recommendedName>
</protein>
<dbReference type="AlphaFoldDB" id="A0A1I4S9R3"/>
<organism evidence="3 4">
    <name type="scientific">Halopseudomonas yangmingensis</name>
    <dbReference type="NCBI Taxonomy" id="1720063"/>
    <lineage>
        <taxon>Bacteria</taxon>
        <taxon>Pseudomonadati</taxon>
        <taxon>Pseudomonadota</taxon>
        <taxon>Gammaproteobacteria</taxon>
        <taxon>Pseudomonadales</taxon>
        <taxon>Pseudomonadaceae</taxon>
        <taxon>Halopseudomonas</taxon>
    </lineage>
</organism>
<evidence type="ECO:0000313" key="3">
    <source>
        <dbReference type="EMBL" id="SFM61013.1"/>
    </source>
</evidence>
<name>A0A1I4S9R3_9GAMM</name>
<gene>
    <name evidence="3" type="ORF">SAMN05216217_10973</name>
</gene>
<evidence type="ECO:0000256" key="1">
    <source>
        <dbReference type="SAM" id="MobiDB-lite"/>
    </source>
</evidence>
<feature type="region of interest" description="Disordered" evidence="1">
    <location>
        <begin position="37"/>
        <end position="58"/>
    </location>
</feature>
<keyword evidence="4" id="KW-1185">Reference proteome</keyword>
<proteinExistence type="predicted"/>
<evidence type="ECO:0000259" key="2">
    <source>
        <dbReference type="Pfam" id="PF20661"/>
    </source>
</evidence>
<dbReference type="EMBL" id="FOUI01000009">
    <property type="protein sequence ID" value="SFM61013.1"/>
    <property type="molecule type" value="Genomic_DNA"/>
</dbReference>